<keyword evidence="5" id="KW-0560">Oxidoreductase</keyword>
<evidence type="ECO:0000256" key="3">
    <source>
        <dbReference type="ARBA" id="ARBA00022723"/>
    </source>
</evidence>
<dbReference type="SUPFAM" id="SSF56796">
    <property type="entry name" value="Dehydroquinate synthase-like"/>
    <property type="match status" value="1"/>
</dbReference>
<comment type="caution">
    <text evidence="10">The sequence shown here is derived from an EMBL/GenBank/DDBJ whole genome shotgun (WGS) entry which is preliminary data.</text>
</comment>
<dbReference type="Gene3D" id="1.20.1090.10">
    <property type="entry name" value="Dehydroquinate synthase-like - alpha domain"/>
    <property type="match status" value="1"/>
</dbReference>
<evidence type="ECO:0000256" key="2">
    <source>
        <dbReference type="ARBA" id="ARBA00022516"/>
    </source>
</evidence>
<dbReference type="Pfam" id="PF13685">
    <property type="entry name" value="Fe-ADH_2"/>
    <property type="match status" value="1"/>
</dbReference>
<reference evidence="10 11" key="1">
    <citation type="submission" date="2019-08" db="EMBL/GenBank/DDBJ databases">
        <title>Genome sequencing of Paenibacillus faecis DSM 23593(T).</title>
        <authorList>
            <person name="Kook J.-K."/>
            <person name="Park S.-N."/>
            <person name="Lim Y.K."/>
        </authorList>
    </citation>
    <scope>NUCLEOTIDE SEQUENCE [LARGE SCALE GENOMIC DNA]</scope>
    <source>
        <strain evidence="10 11">DSM 23593</strain>
    </source>
</reference>
<dbReference type="OrthoDB" id="9763580at2"/>
<dbReference type="PANTHER" id="PTHR43616">
    <property type="entry name" value="GLYCEROL DEHYDROGENASE"/>
    <property type="match status" value="1"/>
</dbReference>
<dbReference type="Proteomes" id="UP000325218">
    <property type="component" value="Unassembled WGS sequence"/>
</dbReference>
<dbReference type="PANTHER" id="PTHR43616:SF5">
    <property type="entry name" value="GLYCEROL DEHYDROGENASE 1"/>
    <property type="match status" value="1"/>
</dbReference>
<accession>A0A5D0CQH1</accession>
<evidence type="ECO:0000313" key="11">
    <source>
        <dbReference type="Proteomes" id="UP000325218"/>
    </source>
</evidence>
<gene>
    <name evidence="10" type="ORF">FRY98_15350</name>
</gene>
<dbReference type="GO" id="GO:0046872">
    <property type="term" value="F:metal ion binding"/>
    <property type="evidence" value="ECO:0007669"/>
    <property type="project" value="UniProtKB-KW"/>
</dbReference>
<dbReference type="InterPro" id="IPR032837">
    <property type="entry name" value="G1PDH"/>
</dbReference>
<keyword evidence="7" id="KW-0443">Lipid metabolism</keyword>
<evidence type="ECO:0000256" key="5">
    <source>
        <dbReference type="ARBA" id="ARBA00023002"/>
    </source>
</evidence>
<evidence type="ECO:0000256" key="7">
    <source>
        <dbReference type="ARBA" id="ARBA00023098"/>
    </source>
</evidence>
<keyword evidence="8" id="KW-0594">Phospholipid biosynthesis</keyword>
<sequence>MMKNGYQGPVEQAGSQPAAEIDRICTETGAIAKLPLYLEEKGFERASLVVDRTTYEAAGRGLEAAVSRTGIRVHTTIILPDAEGDVIADEASIIQLILDIQNHGAEVVLAVGGGTLHDICRYSAYTAGIPFISIPTAPSVDGFNSKGAPIIVRGEKKTILAIGPLAIFADLDILVQAPSRLVAAGFGDMLGKYTSLFDWKFEAVVTGGLYLEKSAEMTRAALESCVRAAESIAARQEDGIRTLMSALVESGLAMLLFGQSHPASGAEHHLSHYWEMEYLRLGKRQLLHGAKVGVACMEISQLYRRIAHEGPAPWMLRDGFMNPEKDAGQTIAARWEEICRELGRIPEPEQLTELLAAAGGPVSIAELGVSSELLARSLREAHRVRPGRFTLLKAYNERATAR</sequence>
<keyword evidence="3" id="KW-0479">Metal-binding</keyword>
<keyword evidence="1" id="KW-0963">Cytoplasm</keyword>
<dbReference type="GO" id="GO:0016614">
    <property type="term" value="F:oxidoreductase activity, acting on CH-OH group of donors"/>
    <property type="evidence" value="ECO:0007669"/>
    <property type="project" value="InterPro"/>
</dbReference>
<evidence type="ECO:0000256" key="6">
    <source>
        <dbReference type="ARBA" id="ARBA00023027"/>
    </source>
</evidence>
<dbReference type="InterPro" id="IPR016205">
    <property type="entry name" value="Glycerol_DH"/>
</dbReference>
<evidence type="ECO:0000256" key="1">
    <source>
        <dbReference type="ARBA" id="ARBA00022490"/>
    </source>
</evidence>
<evidence type="ECO:0000256" key="9">
    <source>
        <dbReference type="ARBA" id="ARBA00023264"/>
    </source>
</evidence>
<dbReference type="RefSeq" id="WP_148453494.1">
    <property type="nucleotide sequence ID" value="NZ_VSDO01000003.1"/>
</dbReference>
<keyword evidence="2" id="KW-0444">Lipid biosynthesis</keyword>
<dbReference type="CDD" id="cd08175">
    <property type="entry name" value="G1PDH"/>
    <property type="match status" value="1"/>
</dbReference>
<dbReference type="EMBL" id="VSDO01000003">
    <property type="protein sequence ID" value="TYA12103.1"/>
    <property type="molecule type" value="Genomic_DNA"/>
</dbReference>
<organism evidence="10 11">
    <name type="scientific">Paenibacillus faecis</name>
    <dbReference type="NCBI Taxonomy" id="862114"/>
    <lineage>
        <taxon>Bacteria</taxon>
        <taxon>Bacillati</taxon>
        <taxon>Bacillota</taxon>
        <taxon>Bacilli</taxon>
        <taxon>Bacillales</taxon>
        <taxon>Paenibacillaceae</taxon>
        <taxon>Paenibacillus</taxon>
    </lineage>
</organism>
<protein>
    <submittedName>
        <fullName evidence="10">sn-glycerol-1-phosphate dehydrogenase</fullName>
    </submittedName>
</protein>
<proteinExistence type="predicted"/>
<keyword evidence="4" id="KW-0521">NADP</keyword>
<keyword evidence="9" id="KW-1208">Phospholipid metabolism</keyword>
<dbReference type="GO" id="GO:0008654">
    <property type="term" value="P:phospholipid biosynthetic process"/>
    <property type="evidence" value="ECO:0007669"/>
    <property type="project" value="UniProtKB-KW"/>
</dbReference>
<name>A0A5D0CQH1_9BACL</name>
<evidence type="ECO:0000256" key="8">
    <source>
        <dbReference type="ARBA" id="ARBA00023209"/>
    </source>
</evidence>
<dbReference type="AlphaFoldDB" id="A0A5D0CQH1"/>
<keyword evidence="6" id="KW-0520">NAD</keyword>
<keyword evidence="11" id="KW-1185">Reference proteome</keyword>
<evidence type="ECO:0000256" key="4">
    <source>
        <dbReference type="ARBA" id="ARBA00022857"/>
    </source>
</evidence>
<evidence type="ECO:0000313" key="10">
    <source>
        <dbReference type="EMBL" id="TYA12103.1"/>
    </source>
</evidence>
<dbReference type="Gene3D" id="3.40.50.1970">
    <property type="match status" value="1"/>
</dbReference>